<gene>
    <name evidence="2" type="ORF">WG900_06830</name>
</gene>
<evidence type="ECO:0000313" key="3">
    <source>
        <dbReference type="Proteomes" id="UP001379235"/>
    </source>
</evidence>
<dbReference type="RefSeq" id="WP_339965799.1">
    <property type="nucleotide sequence ID" value="NZ_JBBHJY010000002.1"/>
</dbReference>
<comment type="caution">
    <text evidence="2">The sequence shown here is derived from an EMBL/GenBank/DDBJ whole genome shotgun (WGS) entry which is preliminary data.</text>
</comment>
<sequence>MIRTTVAIAALLAAPVAVLAKPTPKKPVLLLQGGYRFTSSDFDSVTKKPVCTETWTFNLGKMLVESGEERVEKRFRLITDRTGNWLVAATLSTNGKPDCTGYASATINPDESRIYILPLNSGDFLTCPAPTKTARGIPLIANCFGSLRRIAPTATPR</sequence>
<protein>
    <submittedName>
        <fullName evidence="2">Uncharacterized protein</fullName>
    </submittedName>
</protein>
<name>A0ABU8S6W4_9SPHN</name>
<evidence type="ECO:0000256" key="1">
    <source>
        <dbReference type="SAM" id="SignalP"/>
    </source>
</evidence>
<keyword evidence="3" id="KW-1185">Reference proteome</keyword>
<organism evidence="2 3">
    <name type="scientific">Novosphingobium aquae</name>
    <dbReference type="NCBI Taxonomy" id="3133435"/>
    <lineage>
        <taxon>Bacteria</taxon>
        <taxon>Pseudomonadati</taxon>
        <taxon>Pseudomonadota</taxon>
        <taxon>Alphaproteobacteria</taxon>
        <taxon>Sphingomonadales</taxon>
        <taxon>Sphingomonadaceae</taxon>
        <taxon>Novosphingobium</taxon>
    </lineage>
</organism>
<dbReference type="EMBL" id="JBBHJY010000002">
    <property type="protein sequence ID" value="MEJ6009629.1"/>
    <property type="molecule type" value="Genomic_DNA"/>
</dbReference>
<accession>A0ABU8S6W4</accession>
<evidence type="ECO:0000313" key="2">
    <source>
        <dbReference type="EMBL" id="MEJ6009629.1"/>
    </source>
</evidence>
<reference evidence="2 3" key="1">
    <citation type="submission" date="2024-03" db="EMBL/GenBank/DDBJ databases">
        <authorList>
            <person name="Jo J.-H."/>
        </authorList>
    </citation>
    <scope>NUCLEOTIDE SEQUENCE [LARGE SCALE GENOMIC DNA]</scope>
    <source>
        <strain evidence="2 3">AS3R-12</strain>
    </source>
</reference>
<feature type="chain" id="PRO_5047142294" evidence="1">
    <location>
        <begin position="21"/>
        <end position="157"/>
    </location>
</feature>
<proteinExistence type="predicted"/>
<feature type="signal peptide" evidence="1">
    <location>
        <begin position="1"/>
        <end position="20"/>
    </location>
</feature>
<dbReference type="Proteomes" id="UP001379235">
    <property type="component" value="Unassembled WGS sequence"/>
</dbReference>
<keyword evidence="1" id="KW-0732">Signal</keyword>